<evidence type="ECO:0000256" key="11">
    <source>
        <dbReference type="SAM" id="MobiDB-lite"/>
    </source>
</evidence>
<organism evidence="14 15">
    <name type="scientific">Drosophila guanche</name>
    <name type="common">Fruit fly</name>
    <dbReference type="NCBI Taxonomy" id="7266"/>
    <lineage>
        <taxon>Eukaryota</taxon>
        <taxon>Metazoa</taxon>
        <taxon>Ecdysozoa</taxon>
        <taxon>Arthropoda</taxon>
        <taxon>Hexapoda</taxon>
        <taxon>Insecta</taxon>
        <taxon>Pterygota</taxon>
        <taxon>Neoptera</taxon>
        <taxon>Endopterygota</taxon>
        <taxon>Diptera</taxon>
        <taxon>Brachycera</taxon>
        <taxon>Muscomorpha</taxon>
        <taxon>Ephydroidea</taxon>
        <taxon>Drosophilidae</taxon>
        <taxon>Drosophila</taxon>
        <taxon>Sophophora</taxon>
    </lineage>
</organism>
<accession>A0A3B0KWT0</accession>
<keyword evidence="15" id="KW-1185">Reference proteome</keyword>
<evidence type="ECO:0000256" key="7">
    <source>
        <dbReference type="PIRNR" id="PIRNR001174"/>
    </source>
</evidence>
<dbReference type="Gene3D" id="2.30.130.40">
    <property type="entry name" value="LON domain-like"/>
    <property type="match status" value="1"/>
</dbReference>
<feature type="compositionally biased region" description="Acidic residues" evidence="11">
    <location>
        <begin position="72"/>
        <end position="88"/>
    </location>
</feature>
<feature type="domain" description="Lon N-terminal" evidence="13">
    <location>
        <begin position="96"/>
        <end position="305"/>
    </location>
</feature>
<dbReference type="Gene3D" id="3.30.230.10">
    <property type="match status" value="1"/>
</dbReference>
<evidence type="ECO:0000256" key="5">
    <source>
        <dbReference type="ARBA" id="ARBA00022840"/>
    </source>
</evidence>
<dbReference type="PROSITE" id="PS51786">
    <property type="entry name" value="LON_PROTEOLYTIC"/>
    <property type="match status" value="1"/>
</dbReference>
<dbReference type="SUPFAM" id="SSF54211">
    <property type="entry name" value="Ribosomal protein S5 domain 2-like"/>
    <property type="match status" value="1"/>
</dbReference>
<evidence type="ECO:0000256" key="9">
    <source>
        <dbReference type="PIRSR" id="PIRSR001174-2"/>
    </source>
</evidence>
<keyword evidence="1 7" id="KW-0645">Protease</keyword>
<keyword evidence="2 7" id="KW-0547">Nucleotide-binding</keyword>
<dbReference type="InterPro" id="IPR027417">
    <property type="entry name" value="P-loop_NTPase"/>
</dbReference>
<dbReference type="NCBIfam" id="TIGR00763">
    <property type="entry name" value="lon"/>
    <property type="match status" value="1"/>
</dbReference>
<protein>
    <recommendedName>
        <fullName evidence="7">Lon protease homolog</fullName>
        <ecNumber evidence="7">3.4.21.-</ecNumber>
    </recommendedName>
</protein>
<dbReference type="GO" id="GO:0004252">
    <property type="term" value="F:serine-type endopeptidase activity"/>
    <property type="evidence" value="ECO:0007669"/>
    <property type="project" value="UniProtKB-UniRule"/>
</dbReference>
<evidence type="ECO:0000256" key="4">
    <source>
        <dbReference type="ARBA" id="ARBA00022825"/>
    </source>
</evidence>
<dbReference type="OMA" id="VLDCVPM"/>
<evidence type="ECO:0000256" key="1">
    <source>
        <dbReference type="ARBA" id="ARBA00022670"/>
    </source>
</evidence>
<dbReference type="EC" id="3.4.21.-" evidence="7"/>
<dbReference type="OrthoDB" id="2411602at2759"/>
<dbReference type="GO" id="GO:0006515">
    <property type="term" value="P:protein quality control for misfolded or incompletely synthesized proteins"/>
    <property type="evidence" value="ECO:0007669"/>
    <property type="project" value="TreeGrafter"/>
</dbReference>
<feature type="domain" description="Lon proteolytic" evidence="12">
    <location>
        <begin position="694"/>
        <end position="880"/>
    </location>
</feature>
<evidence type="ECO:0000259" key="13">
    <source>
        <dbReference type="PROSITE" id="PS51787"/>
    </source>
</evidence>
<dbReference type="PIRSF" id="PIRSF001174">
    <property type="entry name" value="Lon_proteas"/>
    <property type="match status" value="1"/>
</dbReference>
<dbReference type="SUPFAM" id="SSF52540">
    <property type="entry name" value="P-loop containing nucleoside triphosphate hydrolases"/>
    <property type="match status" value="1"/>
</dbReference>
<dbReference type="InterPro" id="IPR014721">
    <property type="entry name" value="Ribsml_uS5_D2-typ_fold_subgr"/>
</dbReference>
<evidence type="ECO:0000259" key="12">
    <source>
        <dbReference type="PROSITE" id="PS51786"/>
    </source>
</evidence>
<dbReference type="InterPro" id="IPR054594">
    <property type="entry name" value="Lon_lid"/>
</dbReference>
<dbReference type="STRING" id="7266.A0A3B0KWT0"/>
<reference evidence="15" key="1">
    <citation type="submission" date="2018-01" db="EMBL/GenBank/DDBJ databases">
        <authorList>
            <person name="Alioto T."/>
            <person name="Alioto T."/>
        </authorList>
    </citation>
    <scope>NUCLEOTIDE SEQUENCE [LARGE SCALE GENOMIC DNA]</scope>
</reference>
<dbReference type="GO" id="GO:0051131">
    <property type="term" value="P:chaperone-mediated protein complex assembly"/>
    <property type="evidence" value="ECO:0007669"/>
    <property type="project" value="TreeGrafter"/>
</dbReference>
<dbReference type="GO" id="GO:0016887">
    <property type="term" value="F:ATP hydrolysis activity"/>
    <property type="evidence" value="ECO:0007669"/>
    <property type="project" value="InterPro"/>
</dbReference>
<dbReference type="Gene3D" id="3.40.50.300">
    <property type="entry name" value="P-loop containing nucleotide triphosphate hydrolases"/>
    <property type="match status" value="1"/>
</dbReference>
<dbReference type="FunFam" id="3.40.50.300:FF:000021">
    <property type="entry name" value="Lon protease homolog"/>
    <property type="match status" value="1"/>
</dbReference>
<dbReference type="Pfam" id="PF00004">
    <property type="entry name" value="AAA"/>
    <property type="match status" value="1"/>
</dbReference>
<evidence type="ECO:0000256" key="2">
    <source>
        <dbReference type="ARBA" id="ARBA00022741"/>
    </source>
</evidence>
<feature type="active site" evidence="8 10">
    <location>
        <position position="786"/>
    </location>
</feature>
<dbReference type="CDD" id="cd19500">
    <property type="entry name" value="RecA-like_Lon"/>
    <property type="match status" value="1"/>
</dbReference>
<evidence type="ECO:0000313" key="15">
    <source>
        <dbReference type="Proteomes" id="UP000268350"/>
    </source>
</evidence>
<dbReference type="InterPro" id="IPR003111">
    <property type="entry name" value="Lon_prtase_N"/>
</dbReference>
<evidence type="ECO:0000313" key="14">
    <source>
        <dbReference type="EMBL" id="SPP88498.1"/>
    </source>
</evidence>
<dbReference type="SUPFAM" id="SSF88697">
    <property type="entry name" value="PUA domain-like"/>
    <property type="match status" value="1"/>
</dbReference>
<dbReference type="GO" id="GO:0005524">
    <property type="term" value="F:ATP binding"/>
    <property type="evidence" value="ECO:0007669"/>
    <property type="project" value="UniProtKB-KW"/>
</dbReference>
<dbReference type="SMART" id="SM00382">
    <property type="entry name" value="AAA"/>
    <property type="match status" value="1"/>
</dbReference>
<dbReference type="InterPro" id="IPR020568">
    <property type="entry name" value="Ribosomal_Su5_D2-typ_SF"/>
</dbReference>
<dbReference type="Proteomes" id="UP000268350">
    <property type="component" value="Unassembled WGS sequence"/>
</dbReference>
<dbReference type="InterPro" id="IPR015947">
    <property type="entry name" value="PUA-like_sf"/>
</dbReference>
<proteinExistence type="inferred from homology"/>
<dbReference type="GO" id="GO:0003697">
    <property type="term" value="F:single-stranded DNA binding"/>
    <property type="evidence" value="ECO:0007669"/>
    <property type="project" value="TreeGrafter"/>
</dbReference>
<keyword evidence="5 7" id="KW-0067">ATP-binding</keyword>
<dbReference type="InterPro" id="IPR027065">
    <property type="entry name" value="Lon_Prtase"/>
</dbReference>
<dbReference type="EMBL" id="OUUW01000015">
    <property type="protein sequence ID" value="SPP88498.1"/>
    <property type="molecule type" value="Genomic_DNA"/>
</dbReference>
<name>A0A3B0KWT0_DROGU</name>
<dbReference type="SMART" id="SM00464">
    <property type="entry name" value="LON"/>
    <property type="match status" value="1"/>
</dbReference>
<feature type="region of interest" description="Disordered" evidence="11">
    <location>
        <begin position="880"/>
        <end position="900"/>
    </location>
</feature>
<keyword evidence="3 7" id="KW-0378">Hydrolase</keyword>
<dbReference type="InterPro" id="IPR046336">
    <property type="entry name" value="Lon_prtase_N_sf"/>
</dbReference>
<feature type="binding site" evidence="9">
    <location>
        <begin position="458"/>
        <end position="465"/>
    </location>
    <ligand>
        <name>ATP</name>
        <dbReference type="ChEBI" id="CHEBI:30616"/>
    </ligand>
</feature>
<dbReference type="PANTHER" id="PTHR43718">
    <property type="entry name" value="LON PROTEASE"/>
    <property type="match status" value="1"/>
</dbReference>
<dbReference type="PROSITE" id="PS51787">
    <property type="entry name" value="LON_N"/>
    <property type="match status" value="1"/>
</dbReference>
<dbReference type="InterPro" id="IPR004815">
    <property type="entry name" value="Lon_bac/euk-typ"/>
</dbReference>
<gene>
    <name evidence="14" type="ORF">DGUA_6G018727</name>
</gene>
<keyword evidence="4 7" id="KW-0720">Serine protease</keyword>
<dbReference type="Gene3D" id="1.10.8.60">
    <property type="match status" value="1"/>
</dbReference>
<dbReference type="Gene3D" id="1.20.58.1480">
    <property type="match status" value="1"/>
</dbReference>
<evidence type="ECO:0000256" key="3">
    <source>
        <dbReference type="ARBA" id="ARBA00022801"/>
    </source>
</evidence>
<dbReference type="PANTHER" id="PTHR43718:SF2">
    <property type="entry name" value="LON PROTEASE HOMOLOG, MITOCHONDRIAL"/>
    <property type="match status" value="1"/>
</dbReference>
<dbReference type="InterPro" id="IPR003593">
    <property type="entry name" value="AAA+_ATPase"/>
</dbReference>
<dbReference type="Pfam" id="PF05362">
    <property type="entry name" value="Lon_C"/>
    <property type="match status" value="1"/>
</dbReference>
<comment type="similarity">
    <text evidence="7 10">Belongs to the peptidase S16 family.</text>
</comment>
<feature type="region of interest" description="Disordered" evidence="11">
    <location>
        <begin position="72"/>
        <end position="91"/>
    </location>
</feature>
<comment type="catalytic activity">
    <reaction evidence="6">
        <text>Hydrolysis of proteins in presence of ATP.</text>
        <dbReference type="EC" id="3.4.21.53"/>
    </reaction>
</comment>
<sequence length="900" mass="101030">MLLVRATRGRVLVRGGLQLVRTLATSAVWRGNWQGQSVSALGRQRSGFCCCWCRWNGLSGMMAKRFCSDEEDSHEDELEPEPEPEPEPVPDVWPHVPVIALRRAPSFPLFMDIIELTNPVVMDLVRSKIMQGEPYVGLFLKRVHDSEEELVASLDEVYQVGTFSLIRKVQDSSEMLRLMVVGQRRIRITGQLEPPKATPAAAESVLIAIVENVQTPAYETTEELTAIRLEMIKTLQDLTKANAMYKKTLRQVLHHCQRVVDNPVYLCDLAGVLSVAGPEELQKILEETDVRERMMQALLVLKADLETIKLESKIQQEVEERVEKHHRRTILREELKIVRRELGLQLDDKEAIVAKYRAKLQDKVVPENIGQLIDGQLDRLRTIECTCQEFNLIRHYLDWLTALPWGVSSTDNLCMEHASEVLDHDHYGMEDVKRRILEFVAVSALRGSTQGRILCFHGPPGVGKTSIAKSIARALNRKYFRFSVGGLTDVAEIKGHRRNYVGALPGKVIHCLRTTNTDNPLVLIDEVDKIGKGHQGNPCAALLELFDSEQSASFLDNFLDVPIDLSRVLFICTANWIDRIPEPLRDRMEMIEVAGYVPEEKLSIARQYLVPQSMGDCGLSQQQFSITESALQLLIHRYCREAGVRHLLQQIEKIIRKVALQLVRRQCTSFHVTADNLCTFLGAQIYATDRLYERTPPGVAMALAMGDTSLYIETARPATHKPPAADVSGTLQITGNLGSVMQESVQIALTVARNFMQQRHPGNHYLQLENIHLHVPEGAVRKDDPSAGVTIVTAFVSLATNRCVRDNLAMTGEISLRGKVLPVTGIKQKAIAARRSGINCVIMPADNRPDFEELPEFITAGLEVHFAANYEDVYKIAFDEPNENEPSPRETLVKPSSVDA</sequence>
<dbReference type="Gene3D" id="1.20.5.5270">
    <property type="match status" value="1"/>
</dbReference>
<dbReference type="GO" id="GO:0007005">
    <property type="term" value="P:mitochondrion organization"/>
    <property type="evidence" value="ECO:0007669"/>
    <property type="project" value="TreeGrafter"/>
</dbReference>
<evidence type="ECO:0000256" key="10">
    <source>
        <dbReference type="PROSITE-ProRule" id="PRU01122"/>
    </source>
</evidence>
<dbReference type="InterPro" id="IPR008269">
    <property type="entry name" value="Lon_proteolytic"/>
</dbReference>
<dbReference type="Pfam" id="PF02190">
    <property type="entry name" value="LON_substr_bdg"/>
    <property type="match status" value="1"/>
</dbReference>
<dbReference type="Pfam" id="PF22667">
    <property type="entry name" value="Lon_lid"/>
    <property type="match status" value="1"/>
</dbReference>
<dbReference type="PRINTS" id="PR00830">
    <property type="entry name" value="ENDOLAPTASE"/>
</dbReference>
<feature type="active site" evidence="8 10">
    <location>
        <position position="829"/>
    </location>
</feature>
<dbReference type="GO" id="GO:0004176">
    <property type="term" value="F:ATP-dependent peptidase activity"/>
    <property type="evidence" value="ECO:0007669"/>
    <property type="project" value="UniProtKB-UniRule"/>
</dbReference>
<dbReference type="GO" id="GO:0005759">
    <property type="term" value="C:mitochondrial matrix"/>
    <property type="evidence" value="ECO:0007669"/>
    <property type="project" value="TreeGrafter"/>
</dbReference>
<dbReference type="InterPro" id="IPR003959">
    <property type="entry name" value="ATPase_AAA_core"/>
</dbReference>
<dbReference type="AlphaFoldDB" id="A0A3B0KWT0"/>
<evidence type="ECO:0000256" key="6">
    <source>
        <dbReference type="ARBA" id="ARBA00050665"/>
    </source>
</evidence>
<evidence type="ECO:0000256" key="8">
    <source>
        <dbReference type="PIRSR" id="PIRSR001174-1"/>
    </source>
</evidence>